<reference evidence="14" key="1">
    <citation type="journal article" date="2019" name="Plant J.">
        <title>Chlorella vulgaris genome assembly and annotation reveals the molecular basis for metabolic acclimation to high light conditions.</title>
        <authorList>
            <person name="Cecchin M."/>
            <person name="Marcolungo L."/>
            <person name="Rossato M."/>
            <person name="Girolomoni L."/>
            <person name="Cosentino E."/>
            <person name="Cuine S."/>
            <person name="Li-Beisson Y."/>
            <person name="Delledonne M."/>
            <person name="Ballottari M."/>
        </authorList>
    </citation>
    <scope>NUCLEOTIDE SEQUENCE</scope>
    <source>
        <strain evidence="14">211/11P</strain>
    </source>
</reference>
<keyword evidence="6 11" id="KW-0378">Hydrolase</keyword>
<keyword evidence="9 11" id="KW-0443">Lipid metabolism</keyword>
<keyword evidence="10 11" id="KW-0275">Fatty acid biosynthesis</keyword>
<keyword evidence="3 11" id="KW-0444">Lipid biosynthesis</keyword>
<evidence type="ECO:0000256" key="5">
    <source>
        <dbReference type="ARBA" id="ARBA00022640"/>
    </source>
</evidence>
<comment type="similarity">
    <text evidence="2 11">Belongs to the acyl-ACP thioesterase family.</text>
</comment>
<evidence type="ECO:0000256" key="2">
    <source>
        <dbReference type="ARBA" id="ARBA00006500"/>
    </source>
</evidence>
<dbReference type="GO" id="GO:0000036">
    <property type="term" value="F:acyl carrier activity"/>
    <property type="evidence" value="ECO:0007669"/>
    <property type="project" value="TreeGrafter"/>
</dbReference>
<dbReference type="InterPro" id="IPR045023">
    <property type="entry name" value="FATA/B"/>
</dbReference>
<dbReference type="GO" id="GO:0016297">
    <property type="term" value="F:fatty acyl-[ACP] hydrolase activity"/>
    <property type="evidence" value="ECO:0007669"/>
    <property type="project" value="InterPro"/>
</dbReference>
<keyword evidence="7 11" id="KW-0276">Fatty acid metabolism</keyword>
<sequence length="358" mass="39537">MTAVSGSCVHVPLALSRPAACRLPRRCACAALAAAGREPTALQAVAGARPAATQPVAEPSTRPQPCVEVFPAMIASRLTDDNRLFVESHRIRGNEVGPNQRMTITSIATLLQEAAGNHAVAMWGRSTEGFASDPSEGGLIFVMTRMQIQMEYYPRWGDVVQIDTWFQEDGKLAAQRDWSVKDKATGRVLGRATSTWVMINMQTRRLIKLPPSMRAKCEAFQLKPPRHAIPRECTRQKLPELQLPAEIVGPVQVARRSDMDMNGHVNNVIYFAWALETVPSDVYNNCHLYQLEIDFKAECHSGELVESLAGRCDTHDKLLSNGAGPDGLSFIHVLRRCQGEACTELVRIRTTWRAGEPV</sequence>
<evidence type="ECO:0000256" key="8">
    <source>
        <dbReference type="ARBA" id="ARBA00022946"/>
    </source>
</evidence>
<dbReference type="PANTHER" id="PTHR31727">
    <property type="entry name" value="OLEOYL-ACYL CARRIER PROTEIN THIOESTERASE 1, CHLOROPLASTIC"/>
    <property type="match status" value="1"/>
</dbReference>
<keyword evidence="8" id="KW-0809">Transit peptide</keyword>
<evidence type="ECO:0000256" key="10">
    <source>
        <dbReference type="ARBA" id="ARBA00023160"/>
    </source>
</evidence>
<dbReference type="SUPFAM" id="SSF54637">
    <property type="entry name" value="Thioesterase/thiol ester dehydrase-isomerase"/>
    <property type="match status" value="2"/>
</dbReference>
<evidence type="ECO:0000259" key="12">
    <source>
        <dbReference type="Pfam" id="PF01643"/>
    </source>
</evidence>
<dbReference type="AlphaFoldDB" id="A0A9D4TXV2"/>
<dbReference type="OrthoDB" id="618395at2759"/>
<dbReference type="Pfam" id="PF01643">
    <property type="entry name" value="Acyl-ACP_TE"/>
    <property type="match status" value="1"/>
</dbReference>
<evidence type="ECO:0000256" key="1">
    <source>
        <dbReference type="ARBA" id="ARBA00004229"/>
    </source>
</evidence>
<comment type="subcellular location">
    <subcellularLocation>
        <location evidence="1 11">Plastid</location>
        <location evidence="1 11">Chloroplast</location>
    </subcellularLocation>
</comment>
<evidence type="ECO:0000313" key="14">
    <source>
        <dbReference type="EMBL" id="KAI3437803.1"/>
    </source>
</evidence>
<keyword evidence="5 11" id="KW-0934">Plastid</keyword>
<dbReference type="InterPro" id="IPR049427">
    <property type="entry name" value="Acyl-ACP_TE_C"/>
</dbReference>
<dbReference type="CDD" id="cd00586">
    <property type="entry name" value="4HBT"/>
    <property type="match status" value="1"/>
</dbReference>
<keyword evidence="15" id="KW-1185">Reference proteome</keyword>
<comment type="caution">
    <text evidence="14">The sequence shown here is derived from an EMBL/GenBank/DDBJ whole genome shotgun (WGS) entry which is preliminary data.</text>
</comment>
<dbReference type="EC" id="3.1.2.-" evidence="11"/>
<gene>
    <name evidence="14" type="ORF">D9Q98_000250</name>
</gene>
<evidence type="ECO:0000259" key="13">
    <source>
        <dbReference type="Pfam" id="PF20791"/>
    </source>
</evidence>
<reference evidence="14" key="2">
    <citation type="submission" date="2020-11" db="EMBL/GenBank/DDBJ databases">
        <authorList>
            <person name="Cecchin M."/>
            <person name="Marcolungo L."/>
            <person name="Rossato M."/>
            <person name="Girolomoni L."/>
            <person name="Cosentino E."/>
            <person name="Cuine S."/>
            <person name="Li-Beisson Y."/>
            <person name="Delledonne M."/>
            <person name="Ballottari M."/>
        </authorList>
    </citation>
    <scope>NUCLEOTIDE SEQUENCE</scope>
    <source>
        <strain evidence="14">211/11P</strain>
        <tissue evidence="14">Whole cell</tissue>
    </source>
</reference>
<comment type="function">
    <text evidence="11">Plays an essential role in chain termination during de novo fatty acid synthesis.</text>
</comment>
<evidence type="ECO:0000256" key="9">
    <source>
        <dbReference type="ARBA" id="ARBA00023098"/>
    </source>
</evidence>
<protein>
    <recommendedName>
        <fullName evidence="11">Acyl-[acyl-carrier-protein] hydrolase</fullName>
        <ecNumber evidence="11">3.1.2.-</ecNumber>
    </recommendedName>
</protein>
<proteinExistence type="inferred from homology"/>
<evidence type="ECO:0000313" key="15">
    <source>
        <dbReference type="Proteomes" id="UP001055712"/>
    </source>
</evidence>
<organism evidence="14 15">
    <name type="scientific">Chlorella vulgaris</name>
    <name type="common">Green alga</name>
    <dbReference type="NCBI Taxonomy" id="3077"/>
    <lineage>
        <taxon>Eukaryota</taxon>
        <taxon>Viridiplantae</taxon>
        <taxon>Chlorophyta</taxon>
        <taxon>core chlorophytes</taxon>
        <taxon>Trebouxiophyceae</taxon>
        <taxon>Chlorellales</taxon>
        <taxon>Chlorellaceae</taxon>
        <taxon>Chlorella clade</taxon>
        <taxon>Chlorella</taxon>
    </lineage>
</organism>
<dbReference type="Gene3D" id="3.10.129.10">
    <property type="entry name" value="Hotdog Thioesterase"/>
    <property type="match status" value="1"/>
</dbReference>
<dbReference type="EMBL" id="SIDB01000001">
    <property type="protein sequence ID" value="KAI3437803.1"/>
    <property type="molecule type" value="Genomic_DNA"/>
</dbReference>
<name>A0A9D4TXV2_CHLVU</name>
<dbReference type="Proteomes" id="UP001055712">
    <property type="component" value="Unassembled WGS sequence"/>
</dbReference>
<evidence type="ECO:0000256" key="4">
    <source>
        <dbReference type="ARBA" id="ARBA00022528"/>
    </source>
</evidence>
<feature type="domain" description="Acyl-ACP thioesterase N-terminal hotdog" evidence="12">
    <location>
        <begin position="84"/>
        <end position="215"/>
    </location>
</feature>
<dbReference type="GO" id="GO:0009507">
    <property type="term" value="C:chloroplast"/>
    <property type="evidence" value="ECO:0007669"/>
    <property type="project" value="UniProtKB-SubCell"/>
</dbReference>
<evidence type="ECO:0000256" key="11">
    <source>
        <dbReference type="RuleBase" id="RU363096"/>
    </source>
</evidence>
<accession>A0A9D4TXV2</accession>
<dbReference type="InterPro" id="IPR029069">
    <property type="entry name" value="HotDog_dom_sf"/>
</dbReference>
<dbReference type="Pfam" id="PF20791">
    <property type="entry name" value="Acyl-ACP_TE_C"/>
    <property type="match status" value="1"/>
</dbReference>
<evidence type="ECO:0000256" key="3">
    <source>
        <dbReference type="ARBA" id="ARBA00022516"/>
    </source>
</evidence>
<feature type="domain" description="Acyl-ACP thioesterase-like C-terminal" evidence="13">
    <location>
        <begin position="254"/>
        <end position="353"/>
    </location>
</feature>
<dbReference type="InterPro" id="IPR002864">
    <property type="entry name" value="Acyl-ACP_thioesterase_NHD"/>
</dbReference>
<evidence type="ECO:0000256" key="7">
    <source>
        <dbReference type="ARBA" id="ARBA00022832"/>
    </source>
</evidence>
<dbReference type="PANTHER" id="PTHR31727:SF6">
    <property type="entry name" value="OLEOYL-ACYL CARRIER PROTEIN THIOESTERASE 1, CHLOROPLASTIC"/>
    <property type="match status" value="1"/>
</dbReference>
<keyword evidence="4 11" id="KW-0150">Chloroplast</keyword>
<evidence type="ECO:0000256" key="6">
    <source>
        <dbReference type="ARBA" id="ARBA00022801"/>
    </source>
</evidence>